<feature type="chain" id="PRO_5020889759" evidence="3">
    <location>
        <begin position="36"/>
        <end position="740"/>
    </location>
</feature>
<dbReference type="InterPro" id="IPR046112">
    <property type="entry name" value="DUF6049"/>
</dbReference>
<feature type="region of interest" description="Disordered" evidence="1">
    <location>
        <begin position="36"/>
        <end position="72"/>
    </location>
</feature>
<evidence type="ECO:0000313" key="5">
    <source>
        <dbReference type="Proteomes" id="UP000296469"/>
    </source>
</evidence>
<keyword evidence="2" id="KW-1133">Transmembrane helix</keyword>
<protein>
    <submittedName>
        <fullName evidence="4">Uncharacterized protein</fullName>
    </submittedName>
</protein>
<evidence type="ECO:0000313" key="4">
    <source>
        <dbReference type="EMBL" id="QCB95052.1"/>
    </source>
</evidence>
<dbReference type="OrthoDB" id="3267347at2"/>
<organism evidence="4 5">
    <name type="scientific">Cellulomonas shaoxiangyii</name>
    <dbReference type="NCBI Taxonomy" id="2566013"/>
    <lineage>
        <taxon>Bacteria</taxon>
        <taxon>Bacillati</taxon>
        <taxon>Actinomycetota</taxon>
        <taxon>Actinomycetes</taxon>
        <taxon>Micrococcales</taxon>
        <taxon>Cellulomonadaceae</taxon>
        <taxon>Cellulomonas</taxon>
    </lineage>
</organism>
<dbReference type="KEGG" id="celz:E5225_17270"/>
<name>A0A4P7SLF0_9CELL</name>
<dbReference type="RefSeq" id="WP_135972182.1">
    <property type="nucleotide sequence ID" value="NZ_CP039291.1"/>
</dbReference>
<feature type="transmembrane region" description="Helical" evidence="2">
    <location>
        <begin position="686"/>
        <end position="704"/>
    </location>
</feature>
<keyword evidence="2" id="KW-0812">Transmembrane</keyword>
<reference evidence="4 5" key="1">
    <citation type="submission" date="2019-04" db="EMBL/GenBank/DDBJ databases">
        <title>Isolation and identification of Cellulomonas shaoxiangyii sp. Nov. isolated from feces of the Tibetan antelopes (Pantholops hodgsonii) in the Qinghai-Tibet plateau of China.</title>
        <authorList>
            <person name="Tian Z."/>
        </authorList>
    </citation>
    <scope>NUCLEOTIDE SEQUENCE [LARGE SCALE GENOMIC DNA]</scope>
    <source>
        <strain evidence="4 5">Z28</strain>
    </source>
</reference>
<keyword evidence="3" id="KW-0732">Signal</keyword>
<feature type="signal peptide" evidence="3">
    <location>
        <begin position="1"/>
        <end position="35"/>
    </location>
</feature>
<evidence type="ECO:0000256" key="1">
    <source>
        <dbReference type="SAM" id="MobiDB-lite"/>
    </source>
</evidence>
<dbReference type="EMBL" id="CP039291">
    <property type="protein sequence ID" value="QCB95052.1"/>
    <property type="molecule type" value="Genomic_DNA"/>
</dbReference>
<feature type="region of interest" description="Disordered" evidence="1">
    <location>
        <begin position="384"/>
        <end position="403"/>
    </location>
</feature>
<evidence type="ECO:0000256" key="2">
    <source>
        <dbReference type="SAM" id="Phobius"/>
    </source>
</evidence>
<dbReference type="AlphaFoldDB" id="A0A4P7SLF0"/>
<feature type="region of interest" description="Disordered" evidence="1">
    <location>
        <begin position="713"/>
        <end position="740"/>
    </location>
</feature>
<gene>
    <name evidence="4" type="ORF">E5225_17270</name>
</gene>
<keyword evidence="2" id="KW-0472">Membrane</keyword>
<accession>A0A4P7SLF0</accession>
<proteinExistence type="predicted"/>
<evidence type="ECO:0000256" key="3">
    <source>
        <dbReference type="SAM" id="SignalP"/>
    </source>
</evidence>
<sequence length="740" mass="75410">MSARDRRRTRPALLALLLLTCLLGLLAPATPAALAAGDAAPTGEPAASSAARTGPSALPTRPPDDATARPDDEDELGVRVQVLEIAPVVLRPGEDLTVRVRLTNTGEDEVTAPRAYVRIERIRPGTRADLETWLAEPAATGSGGRVGTRAATVAADAPLPSGAAVDLTLTVPAGEVGLLDRPDVWGARGLAVEAVDGTRRVGLERTFVLWAPEGAIPQARVSVLAPVVGPPTVPAALEGEATVPGDDLETLAGPGGRLAEVLDVARAHPDVSLAVDPALVASARAADGAAGTWSQDLLTVAAGRDVMVLPWGDPDLTALAHAGTPDLLQAAVERSRAATVGGTTQDAALAGRTDVLWAPGPTTDQATADLAAEAGAEVLVLAPGDLPTRTGEPSGARTDDAGDGLVGLVPDEVLTELLVDPVSLDPDATPATVVQRVLAELSVVARASGTGPQHLLVAPPRGWTPDREVVDATLAAVQSAPWSRLSSLSSLLGAPSDTTAREPLPALTEVAAALPAEQVRRLAEARAGTQTFASVTTDPDAIVAGVDEAVLTPLATAWRVDPPARAEVVDAVVTEVDARRTGLELAQTSTQNIISASGEVRFSVRNGLPADATVQVRTTPRKACLRAGESATVVVPAGGEAAVPVPVHATANCEVEVEAVLTSADGTPLSAPVTFLARVTPTIESVGTGVVGVLLAVGLVLGIVRTVRRGQSARRGARRVREEEGTRPLPVLGGTPEGDA</sequence>
<keyword evidence="5" id="KW-1185">Reference proteome</keyword>
<dbReference type="Proteomes" id="UP000296469">
    <property type="component" value="Chromosome"/>
</dbReference>
<dbReference type="Pfam" id="PF19516">
    <property type="entry name" value="DUF6049"/>
    <property type="match status" value="1"/>
</dbReference>